<dbReference type="SUPFAM" id="SSF54285">
    <property type="entry name" value="MoaD/ThiS"/>
    <property type="match status" value="1"/>
</dbReference>
<dbReference type="InterPro" id="IPR052045">
    <property type="entry name" value="Sulfur_Carrier/Prot_Modifier"/>
</dbReference>
<dbReference type="InterPro" id="IPR010038">
    <property type="entry name" value="MoaD_arc-typ"/>
</dbReference>
<dbReference type="InterPro" id="IPR003749">
    <property type="entry name" value="ThiS/MoaD-like"/>
</dbReference>
<protein>
    <submittedName>
        <fullName evidence="1">MoaD/ThiS family protein</fullName>
    </submittedName>
</protein>
<dbReference type="Gene3D" id="3.10.20.30">
    <property type="match status" value="1"/>
</dbReference>
<proteinExistence type="predicted"/>
<dbReference type="EMBL" id="VUMB01000027">
    <property type="protein sequence ID" value="MSS41161.1"/>
    <property type="molecule type" value="Genomic_DNA"/>
</dbReference>
<evidence type="ECO:0000313" key="2">
    <source>
        <dbReference type="Proteomes" id="UP000462363"/>
    </source>
</evidence>
<dbReference type="Pfam" id="PF02597">
    <property type="entry name" value="ThiS"/>
    <property type="match status" value="1"/>
</dbReference>
<dbReference type="InterPro" id="IPR012675">
    <property type="entry name" value="Beta-grasp_dom_sf"/>
</dbReference>
<dbReference type="Proteomes" id="UP000462363">
    <property type="component" value="Unassembled WGS sequence"/>
</dbReference>
<comment type="caution">
    <text evidence="1">The sequence shown here is derived from an EMBL/GenBank/DDBJ whole genome shotgun (WGS) entry which is preliminary data.</text>
</comment>
<reference evidence="1 2" key="1">
    <citation type="submission" date="2019-08" db="EMBL/GenBank/DDBJ databases">
        <title>In-depth cultivation of the pig gut microbiome towards novel bacterial diversity and tailored functional studies.</title>
        <authorList>
            <person name="Wylensek D."/>
            <person name="Hitch T.C.A."/>
            <person name="Clavel T."/>
        </authorList>
    </citation>
    <scope>NUCLEOTIDE SEQUENCE [LARGE SCALE GENOMIC DNA]</scope>
    <source>
        <strain evidence="1 2">BL-389-WT-3D</strain>
    </source>
</reference>
<dbReference type="RefSeq" id="WP_004608134.1">
    <property type="nucleotide sequence ID" value="NZ_AP024846.1"/>
</dbReference>
<gene>
    <name evidence="1" type="ORF">FYJ37_12565</name>
</gene>
<dbReference type="InterPro" id="IPR016155">
    <property type="entry name" value="Mopterin_synth/thiamin_S_b"/>
</dbReference>
<name>A0A844FCE1_CLOSV</name>
<dbReference type="NCBIfam" id="TIGR01687">
    <property type="entry name" value="moaD_arch"/>
    <property type="match status" value="1"/>
</dbReference>
<dbReference type="GeneID" id="62696125"/>
<accession>A0A844FCE1</accession>
<organism evidence="1 2">
    <name type="scientific">Clostridium scindens (strain JCM 10418 / VPI 12708)</name>
    <dbReference type="NCBI Taxonomy" id="29347"/>
    <lineage>
        <taxon>Bacteria</taxon>
        <taxon>Bacillati</taxon>
        <taxon>Bacillota</taxon>
        <taxon>Clostridia</taxon>
        <taxon>Lachnospirales</taxon>
        <taxon>Lachnospiraceae</taxon>
    </lineage>
</organism>
<sequence>MQIKFFAYLRDYTGCKTTDFPYEEDLYHLAHSLCDVYGDRLRKKMLTPDGEDLGEEIIILVNGRHVAHLGGIHAKLLPGDVVSIFPVVAGG</sequence>
<evidence type="ECO:0000313" key="1">
    <source>
        <dbReference type="EMBL" id="MSS41161.1"/>
    </source>
</evidence>
<dbReference type="PANTHER" id="PTHR38031">
    <property type="entry name" value="SULFUR CARRIER PROTEIN SLR0821-RELATED"/>
    <property type="match status" value="1"/>
</dbReference>
<dbReference type="AlphaFoldDB" id="A0A844FCE1"/>
<dbReference type="PANTHER" id="PTHR38031:SF1">
    <property type="entry name" value="SULFUR CARRIER PROTEIN CYSO"/>
    <property type="match status" value="1"/>
</dbReference>